<dbReference type="Gene3D" id="1.10.10.10">
    <property type="entry name" value="Winged helix-like DNA-binding domain superfamily/Winged helix DNA-binding domain"/>
    <property type="match status" value="1"/>
</dbReference>
<dbReference type="GO" id="GO:0003700">
    <property type="term" value="F:DNA-binding transcription factor activity"/>
    <property type="evidence" value="ECO:0007669"/>
    <property type="project" value="InterPro"/>
</dbReference>
<dbReference type="CDD" id="cd07377">
    <property type="entry name" value="WHTH_GntR"/>
    <property type="match status" value="1"/>
</dbReference>
<evidence type="ECO:0000256" key="1">
    <source>
        <dbReference type="ARBA" id="ARBA00005384"/>
    </source>
</evidence>
<feature type="domain" description="HTH gntR-type" evidence="6">
    <location>
        <begin position="14"/>
        <end position="82"/>
    </location>
</feature>
<protein>
    <submittedName>
        <fullName evidence="7">PLP-dependent aminotransferase family protein</fullName>
    </submittedName>
</protein>
<dbReference type="GO" id="GO:0003677">
    <property type="term" value="F:DNA binding"/>
    <property type="evidence" value="ECO:0007669"/>
    <property type="project" value="UniProtKB-KW"/>
</dbReference>
<dbReference type="PANTHER" id="PTHR46577:SF1">
    <property type="entry name" value="HTH-TYPE TRANSCRIPTIONAL REGULATORY PROTEIN GABR"/>
    <property type="match status" value="1"/>
</dbReference>
<dbReference type="InterPro" id="IPR015424">
    <property type="entry name" value="PyrdxlP-dep_Trfase"/>
</dbReference>
<keyword evidence="7" id="KW-0808">Transferase</keyword>
<keyword evidence="4" id="KW-0238">DNA-binding</keyword>
<comment type="caution">
    <text evidence="7">The sequence shown here is derived from an EMBL/GenBank/DDBJ whole genome shotgun (WGS) entry which is preliminary data.</text>
</comment>
<dbReference type="Proteomes" id="UP000737113">
    <property type="component" value="Unassembled WGS sequence"/>
</dbReference>
<comment type="similarity">
    <text evidence="1">In the C-terminal section; belongs to the class-I pyridoxal-phosphate-dependent aminotransferase family.</text>
</comment>
<dbReference type="InterPro" id="IPR004839">
    <property type="entry name" value="Aminotransferase_I/II_large"/>
</dbReference>
<gene>
    <name evidence="7" type="ORF">HC757_00615</name>
</gene>
<dbReference type="GO" id="GO:0030170">
    <property type="term" value="F:pyridoxal phosphate binding"/>
    <property type="evidence" value="ECO:0007669"/>
    <property type="project" value="InterPro"/>
</dbReference>
<sequence>MGTMWTPSLAEFSGPKYQRLLSALAQAIQAGQLPPGTKLPPQRRLADALQLTVGTVTRAYTLAEQRGYVEARVGDGTYVAAIETPAHEPAQVNLATCQQPLTDQVAQLSDCLQALAKSPAKLAALLGYHANPLPHQQAIFHRWLSRRGILQSPQQLVFTHGAQQGIFAILNALCSAGDTLLHEAYCYPGVRVAAAQLGLNTSGIPLAREGLDLAAFERLLRAHRPKLVYLTLNNQNPTCIQYSQPQRRRLLALASEYDFYIIEDDVNYCLPEEWQPPLWNQTAAAQPTLRPETRPEGQPESRVIYIASLSKLFAGGLRQGFMLLPDALMPQIKRALHSQCWMVSPLNVELACQLLERGELQSGRDQLIRRRQQAFRAMGERLRLQQNWRGLNGWLQLPAPVKAHHIVTALAAKGILVRNGDDFNNHDNHIRLSIGGIGSEAQFTHTLETIATTISAVSQSAYSVV</sequence>
<dbReference type="Gene3D" id="3.40.640.10">
    <property type="entry name" value="Type I PLP-dependent aspartate aminotransferase-like (Major domain)"/>
    <property type="match status" value="1"/>
</dbReference>
<dbReference type="InterPro" id="IPR036390">
    <property type="entry name" value="WH_DNA-bd_sf"/>
</dbReference>
<dbReference type="SMART" id="SM00345">
    <property type="entry name" value="HTH_GNTR"/>
    <property type="match status" value="1"/>
</dbReference>
<keyword evidence="3" id="KW-0805">Transcription regulation</keyword>
<evidence type="ECO:0000259" key="6">
    <source>
        <dbReference type="PROSITE" id="PS50949"/>
    </source>
</evidence>
<evidence type="ECO:0000256" key="4">
    <source>
        <dbReference type="ARBA" id="ARBA00023125"/>
    </source>
</evidence>
<dbReference type="RefSeq" id="WP_169562328.1">
    <property type="nucleotide sequence ID" value="NZ_JAAXYH010000001.1"/>
</dbReference>
<keyword evidence="2" id="KW-0663">Pyridoxal phosphate</keyword>
<reference evidence="7" key="1">
    <citation type="submission" date="2020-04" db="EMBL/GenBank/DDBJ databases">
        <title>Description of Shewanella salipaludis sp. nov., isolated from a salt marsh.</title>
        <authorList>
            <person name="Park S."/>
            <person name="Yoon J.-H."/>
        </authorList>
    </citation>
    <scope>NUCLEOTIDE SEQUENCE</scope>
    <source>
        <strain evidence="7">SHSM-M6</strain>
    </source>
</reference>
<dbReference type="AlphaFoldDB" id="A0A972FQ39"/>
<evidence type="ECO:0000313" key="8">
    <source>
        <dbReference type="Proteomes" id="UP000737113"/>
    </source>
</evidence>
<dbReference type="InterPro" id="IPR051446">
    <property type="entry name" value="HTH_trans_reg/aminotransferase"/>
</dbReference>
<name>A0A972FQ39_9GAMM</name>
<keyword evidence="5" id="KW-0804">Transcription</keyword>
<evidence type="ECO:0000256" key="5">
    <source>
        <dbReference type="ARBA" id="ARBA00023163"/>
    </source>
</evidence>
<dbReference type="PROSITE" id="PS50949">
    <property type="entry name" value="HTH_GNTR"/>
    <property type="match status" value="1"/>
</dbReference>
<keyword evidence="8" id="KW-1185">Reference proteome</keyword>
<accession>A0A972FQ39</accession>
<dbReference type="CDD" id="cd00609">
    <property type="entry name" value="AAT_like"/>
    <property type="match status" value="1"/>
</dbReference>
<dbReference type="InterPro" id="IPR000524">
    <property type="entry name" value="Tscrpt_reg_HTH_GntR"/>
</dbReference>
<evidence type="ECO:0000256" key="2">
    <source>
        <dbReference type="ARBA" id="ARBA00022898"/>
    </source>
</evidence>
<dbReference type="PANTHER" id="PTHR46577">
    <property type="entry name" value="HTH-TYPE TRANSCRIPTIONAL REGULATORY PROTEIN GABR"/>
    <property type="match status" value="1"/>
</dbReference>
<keyword evidence="7" id="KW-0032">Aminotransferase</keyword>
<proteinExistence type="inferred from homology"/>
<dbReference type="GO" id="GO:0008483">
    <property type="term" value="F:transaminase activity"/>
    <property type="evidence" value="ECO:0007669"/>
    <property type="project" value="UniProtKB-KW"/>
</dbReference>
<dbReference type="Pfam" id="PF00155">
    <property type="entry name" value="Aminotran_1_2"/>
    <property type="match status" value="1"/>
</dbReference>
<dbReference type="InterPro" id="IPR036388">
    <property type="entry name" value="WH-like_DNA-bd_sf"/>
</dbReference>
<dbReference type="SUPFAM" id="SSF53383">
    <property type="entry name" value="PLP-dependent transferases"/>
    <property type="match status" value="1"/>
</dbReference>
<dbReference type="EMBL" id="JAAXYH010000001">
    <property type="protein sequence ID" value="NMH63687.1"/>
    <property type="molecule type" value="Genomic_DNA"/>
</dbReference>
<dbReference type="SUPFAM" id="SSF46785">
    <property type="entry name" value="Winged helix' DNA-binding domain"/>
    <property type="match status" value="1"/>
</dbReference>
<dbReference type="InterPro" id="IPR015421">
    <property type="entry name" value="PyrdxlP-dep_Trfase_major"/>
</dbReference>
<evidence type="ECO:0000313" key="7">
    <source>
        <dbReference type="EMBL" id="NMH63687.1"/>
    </source>
</evidence>
<organism evidence="7 8">
    <name type="scientific">Shewanella salipaludis</name>
    <dbReference type="NCBI Taxonomy" id="2723052"/>
    <lineage>
        <taxon>Bacteria</taxon>
        <taxon>Pseudomonadati</taxon>
        <taxon>Pseudomonadota</taxon>
        <taxon>Gammaproteobacteria</taxon>
        <taxon>Alteromonadales</taxon>
        <taxon>Shewanellaceae</taxon>
        <taxon>Shewanella</taxon>
    </lineage>
</organism>
<dbReference type="Pfam" id="PF00392">
    <property type="entry name" value="GntR"/>
    <property type="match status" value="1"/>
</dbReference>
<evidence type="ECO:0000256" key="3">
    <source>
        <dbReference type="ARBA" id="ARBA00023015"/>
    </source>
</evidence>